<dbReference type="AlphaFoldDB" id="A0A0F9LWM6"/>
<dbReference type="PANTHER" id="PTHR22726:SF1">
    <property type="entry name" value="METALLOENDOPEPTIDASE OMA1, MITOCHONDRIAL"/>
    <property type="match status" value="1"/>
</dbReference>
<dbReference type="PROSITE" id="PS51257">
    <property type="entry name" value="PROKAR_LIPOPROTEIN"/>
    <property type="match status" value="1"/>
</dbReference>
<dbReference type="InterPro" id="IPR051156">
    <property type="entry name" value="Mito/Outer_Membr_Metalloprot"/>
</dbReference>
<gene>
    <name evidence="9" type="ORF">LCGC14_1531450</name>
</gene>
<dbReference type="CDD" id="cd07342">
    <property type="entry name" value="M48C_Oma1_like"/>
    <property type="match status" value="1"/>
</dbReference>
<dbReference type="InterPro" id="IPR036034">
    <property type="entry name" value="PDZ_sf"/>
</dbReference>
<evidence type="ECO:0000256" key="3">
    <source>
        <dbReference type="ARBA" id="ARBA00022723"/>
    </source>
</evidence>
<dbReference type="PANTHER" id="PTHR22726">
    <property type="entry name" value="METALLOENDOPEPTIDASE OMA1"/>
    <property type="match status" value="1"/>
</dbReference>
<evidence type="ECO:0000313" key="9">
    <source>
        <dbReference type="EMBL" id="KKM61467.1"/>
    </source>
</evidence>
<dbReference type="Gene3D" id="3.30.2010.10">
    <property type="entry name" value="Metalloproteases ('zincins'), catalytic domain"/>
    <property type="match status" value="1"/>
</dbReference>
<dbReference type="SMART" id="SM00228">
    <property type="entry name" value="PDZ"/>
    <property type="match status" value="1"/>
</dbReference>
<evidence type="ECO:0000256" key="6">
    <source>
        <dbReference type="ARBA" id="ARBA00023049"/>
    </source>
</evidence>
<proteinExistence type="predicted"/>
<dbReference type="Pfam" id="PF01435">
    <property type="entry name" value="Peptidase_M48"/>
    <property type="match status" value="1"/>
</dbReference>
<dbReference type="Pfam" id="PF17820">
    <property type="entry name" value="PDZ_6"/>
    <property type="match status" value="1"/>
</dbReference>
<evidence type="ECO:0000256" key="5">
    <source>
        <dbReference type="ARBA" id="ARBA00022833"/>
    </source>
</evidence>
<dbReference type="EMBL" id="LAZR01011478">
    <property type="protein sequence ID" value="KKM61467.1"/>
    <property type="molecule type" value="Genomic_DNA"/>
</dbReference>
<name>A0A0F9LWM6_9ZZZZ</name>
<evidence type="ECO:0000256" key="1">
    <source>
        <dbReference type="ARBA" id="ARBA00001947"/>
    </source>
</evidence>
<dbReference type="Gene3D" id="2.30.42.10">
    <property type="match status" value="1"/>
</dbReference>
<accession>A0A0F9LWM6</accession>
<keyword evidence="5" id="KW-0862">Zinc</keyword>
<keyword evidence="7" id="KW-1133">Transmembrane helix</keyword>
<keyword evidence="7" id="KW-0812">Transmembrane</keyword>
<comment type="caution">
    <text evidence="9">The sequence shown here is derived from an EMBL/GenBank/DDBJ whole genome shotgun (WGS) entry which is preliminary data.</text>
</comment>
<evidence type="ECO:0000256" key="2">
    <source>
        <dbReference type="ARBA" id="ARBA00022670"/>
    </source>
</evidence>
<evidence type="ECO:0000259" key="8">
    <source>
        <dbReference type="PROSITE" id="PS50106"/>
    </source>
</evidence>
<dbReference type="SUPFAM" id="SSF50156">
    <property type="entry name" value="PDZ domain-like"/>
    <property type="match status" value="1"/>
</dbReference>
<dbReference type="GO" id="GO:0016020">
    <property type="term" value="C:membrane"/>
    <property type="evidence" value="ECO:0007669"/>
    <property type="project" value="TreeGrafter"/>
</dbReference>
<dbReference type="GO" id="GO:0051603">
    <property type="term" value="P:proteolysis involved in protein catabolic process"/>
    <property type="evidence" value="ECO:0007669"/>
    <property type="project" value="TreeGrafter"/>
</dbReference>
<dbReference type="InterPro" id="IPR001915">
    <property type="entry name" value="Peptidase_M48"/>
</dbReference>
<feature type="domain" description="PDZ" evidence="8">
    <location>
        <begin position="121"/>
        <end position="163"/>
    </location>
</feature>
<keyword evidence="3" id="KW-0479">Metal-binding</keyword>
<feature type="transmembrane region" description="Helical" evidence="7">
    <location>
        <begin position="12"/>
        <end position="30"/>
    </location>
</feature>
<reference evidence="9" key="1">
    <citation type="journal article" date="2015" name="Nature">
        <title>Complex archaea that bridge the gap between prokaryotes and eukaryotes.</title>
        <authorList>
            <person name="Spang A."/>
            <person name="Saw J.H."/>
            <person name="Jorgensen S.L."/>
            <person name="Zaremba-Niedzwiedzka K."/>
            <person name="Martijn J."/>
            <person name="Lind A.E."/>
            <person name="van Eijk R."/>
            <person name="Schleper C."/>
            <person name="Guy L."/>
            <person name="Ettema T.J."/>
        </authorList>
    </citation>
    <scope>NUCLEOTIDE SEQUENCE</scope>
</reference>
<comment type="cofactor">
    <cofactor evidence="1">
        <name>Zn(2+)</name>
        <dbReference type="ChEBI" id="CHEBI:29105"/>
    </cofactor>
</comment>
<evidence type="ECO:0000256" key="4">
    <source>
        <dbReference type="ARBA" id="ARBA00022801"/>
    </source>
</evidence>
<dbReference type="InterPro" id="IPR041489">
    <property type="entry name" value="PDZ_6"/>
</dbReference>
<dbReference type="GO" id="GO:0046872">
    <property type="term" value="F:metal ion binding"/>
    <property type="evidence" value="ECO:0007669"/>
    <property type="project" value="UniProtKB-KW"/>
</dbReference>
<dbReference type="InterPro" id="IPR001478">
    <property type="entry name" value="PDZ"/>
</dbReference>
<dbReference type="PROSITE" id="PS50106">
    <property type="entry name" value="PDZ"/>
    <property type="match status" value="1"/>
</dbReference>
<keyword evidence="4" id="KW-0378">Hydrolase</keyword>
<keyword evidence="7" id="KW-0472">Membrane</keyword>
<keyword evidence="2" id="KW-0645">Protease</keyword>
<sequence>MSLPAEKGTRCRVYWNVLLIGIVMALVVAGCGPTLKQVIVSDEAVQIEREKQEDIAFSRFIEKQNRLFSISYPMLVASGELFTDKVRPTYGFMLHDNELYGKILGKEYKKVAVRNGIGEHVTVRYVYPESPADLAGLLVGDRVLAINEQSLDDENAIDAVKILHKLDYPEDSYLELLIEREGQTKKLTINGIPACKYSVQMVNSDAVNAFAGAEGVSITTGMLRFCETDKELALVVGHEISHIALGHLTKGMINRIPGMILDAVIAATLGVHTQVFEGMSYIVFSKAFEQETDYAGLYILARAAYDVTGAADFFRRMAVEHPGSIKGNFLATHPSMPERFVAIENTIHEIEEKQRKGEPLIPEKKDNNEK</sequence>
<keyword evidence="6" id="KW-0482">Metalloprotease</keyword>
<evidence type="ECO:0000256" key="7">
    <source>
        <dbReference type="SAM" id="Phobius"/>
    </source>
</evidence>
<organism evidence="9">
    <name type="scientific">marine sediment metagenome</name>
    <dbReference type="NCBI Taxonomy" id="412755"/>
    <lineage>
        <taxon>unclassified sequences</taxon>
        <taxon>metagenomes</taxon>
        <taxon>ecological metagenomes</taxon>
    </lineage>
</organism>
<protein>
    <recommendedName>
        <fullName evidence="8">PDZ domain-containing protein</fullName>
    </recommendedName>
</protein>
<dbReference type="GO" id="GO:0004222">
    <property type="term" value="F:metalloendopeptidase activity"/>
    <property type="evidence" value="ECO:0007669"/>
    <property type="project" value="InterPro"/>
</dbReference>